<dbReference type="EMBL" id="JADXDR010000168">
    <property type="protein sequence ID" value="KAI7836997.1"/>
    <property type="molecule type" value="Genomic_DNA"/>
</dbReference>
<evidence type="ECO:0000256" key="1">
    <source>
        <dbReference type="SAM" id="MobiDB-lite"/>
    </source>
</evidence>
<evidence type="ECO:0000313" key="3">
    <source>
        <dbReference type="Proteomes" id="UP001205105"/>
    </source>
</evidence>
<sequence>MQCCLQTTRCAAGLPRKQAVAAGRRLRIAVAAMAAPPPHDRHPDPHQLLNVDGAPLETDPGDLGRVAEWVLDEYEQLGELQAPKACAKPGPIKPHKSGGDPRKMLNVDQDPMASDPGDLGRVAEGVLEKFEHLDKLK</sequence>
<protein>
    <submittedName>
        <fullName evidence="2">Uncharacterized protein</fullName>
    </submittedName>
</protein>
<accession>A0AAD5DFZ2</accession>
<feature type="region of interest" description="Disordered" evidence="1">
    <location>
        <begin position="81"/>
        <end position="120"/>
    </location>
</feature>
<gene>
    <name evidence="2" type="ORF">COHA_009179</name>
</gene>
<keyword evidence="3" id="KW-1185">Reference proteome</keyword>
<dbReference type="AlphaFoldDB" id="A0AAD5DFZ2"/>
<dbReference type="Proteomes" id="UP001205105">
    <property type="component" value="Unassembled WGS sequence"/>
</dbReference>
<name>A0AAD5DFZ2_9CHLO</name>
<organism evidence="2 3">
    <name type="scientific">Chlorella ohadii</name>
    <dbReference type="NCBI Taxonomy" id="2649997"/>
    <lineage>
        <taxon>Eukaryota</taxon>
        <taxon>Viridiplantae</taxon>
        <taxon>Chlorophyta</taxon>
        <taxon>core chlorophytes</taxon>
        <taxon>Trebouxiophyceae</taxon>
        <taxon>Chlorellales</taxon>
        <taxon>Chlorellaceae</taxon>
        <taxon>Chlorella clade</taxon>
        <taxon>Chlorella</taxon>
    </lineage>
</organism>
<proteinExistence type="predicted"/>
<comment type="caution">
    <text evidence="2">The sequence shown here is derived from an EMBL/GenBank/DDBJ whole genome shotgun (WGS) entry which is preliminary data.</text>
</comment>
<evidence type="ECO:0000313" key="2">
    <source>
        <dbReference type="EMBL" id="KAI7836997.1"/>
    </source>
</evidence>
<reference evidence="2" key="1">
    <citation type="submission" date="2020-11" db="EMBL/GenBank/DDBJ databases">
        <title>Chlorella ohadii genome sequencing and assembly.</title>
        <authorList>
            <person name="Murik O."/>
            <person name="Treves H."/>
            <person name="Kedem I."/>
            <person name="Shotland Y."/>
            <person name="Kaplan A."/>
        </authorList>
    </citation>
    <scope>NUCLEOTIDE SEQUENCE</scope>
    <source>
        <strain evidence="2">1</strain>
    </source>
</reference>
<feature type="region of interest" description="Disordered" evidence="1">
    <location>
        <begin position="35"/>
        <end position="60"/>
    </location>
</feature>